<evidence type="ECO:0000256" key="1">
    <source>
        <dbReference type="ARBA" id="ARBA00022679"/>
    </source>
</evidence>
<dbReference type="EMBL" id="MHQY01000025">
    <property type="protein sequence ID" value="OHA13519.1"/>
    <property type="molecule type" value="Genomic_DNA"/>
</dbReference>
<name>A0A1G2LRM5_9BACT</name>
<dbReference type="Gene3D" id="1.10.1070.20">
    <property type="match status" value="1"/>
</dbReference>
<evidence type="ECO:0000313" key="4">
    <source>
        <dbReference type="EMBL" id="OHA13519.1"/>
    </source>
</evidence>
<feature type="domain" description="HipA-like C-terminal" evidence="3">
    <location>
        <begin position="23"/>
        <end position="199"/>
    </location>
</feature>
<keyword evidence="2" id="KW-0418">Kinase</keyword>
<keyword evidence="1" id="KW-0808">Transferase</keyword>
<evidence type="ECO:0000256" key="2">
    <source>
        <dbReference type="ARBA" id="ARBA00022777"/>
    </source>
</evidence>
<reference evidence="4 5" key="1">
    <citation type="journal article" date="2016" name="Nat. Commun.">
        <title>Thousands of microbial genomes shed light on interconnected biogeochemical processes in an aquifer system.</title>
        <authorList>
            <person name="Anantharaman K."/>
            <person name="Brown C.T."/>
            <person name="Hug L.A."/>
            <person name="Sharon I."/>
            <person name="Castelle C.J."/>
            <person name="Probst A.J."/>
            <person name="Thomas B.C."/>
            <person name="Singh A."/>
            <person name="Wilkins M.J."/>
            <person name="Karaoz U."/>
            <person name="Brodie E.L."/>
            <person name="Williams K.H."/>
            <person name="Hubbard S.S."/>
            <person name="Banfield J.F."/>
        </authorList>
    </citation>
    <scope>NUCLEOTIDE SEQUENCE [LARGE SCALE GENOMIC DNA]</scope>
</reference>
<dbReference type="AlphaFoldDB" id="A0A1G2LRM5"/>
<dbReference type="GO" id="GO:0016301">
    <property type="term" value="F:kinase activity"/>
    <property type="evidence" value="ECO:0007669"/>
    <property type="project" value="UniProtKB-KW"/>
</dbReference>
<gene>
    <name evidence="4" type="ORF">A3G49_00305</name>
</gene>
<dbReference type="Pfam" id="PF07804">
    <property type="entry name" value="HipA_C"/>
    <property type="match status" value="1"/>
</dbReference>
<evidence type="ECO:0000313" key="5">
    <source>
        <dbReference type="Proteomes" id="UP000177171"/>
    </source>
</evidence>
<evidence type="ECO:0000259" key="3">
    <source>
        <dbReference type="Pfam" id="PF07804"/>
    </source>
</evidence>
<proteinExistence type="predicted"/>
<dbReference type="Proteomes" id="UP000177171">
    <property type="component" value="Unassembled WGS sequence"/>
</dbReference>
<comment type="caution">
    <text evidence="4">The sequence shown here is derived from an EMBL/GenBank/DDBJ whole genome shotgun (WGS) entry which is preliminary data.</text>
</comment>
<sequence length="318" mass="37249">MKLNQVINLKNWHQRNIDNVGYGTRDKIVLKRSKKGRVYFLAKTYDKDIGELRSEVCASNMGRLFGFPVQKTWLCKIPQYKSLKLRHPAGVLIQLDVRRQEDLLHGAEIISLVDKKFASLNLKEKRRVYTLRVVVDSIRNYVSNHPNSNKLWDQFFELLVFDALIGGTDRHYYNWGVLAKADTGEFIRLAPAFDNGISLMWKIEEYRPQFMNDLFMRDFPRGAESMFKKVNGGKYSLLEVLGELYRIGDYKKSNIVQEILDRIEKVKESKIRSVLLNNIPKRAQFKTKNDELSLICEYVKVRLDLLKQTLRELNQINI</sequence>
<organism evidence="4 5">
    <name type="scientific">Candidatus Sungbacteria bacterium RIFCSPLOWO2_12_FULL_41_11</name>
    <dbReference type="NCBI Taxonomy" id="1802286"/>
    <lineage>
        <taxon>Bacteria</taxon>
        <taxon>Candidatus Sungiibacteriota</taxon>
    </lineage>
</organism>
<accession>A0A1G2LRM5</accession>
<protein>
    <recommendedName>
        <fullName evidence="3">HipA-like C-terminal domain-containing protein</fullName>
    </recommendedName>
</protein>
<dbReference type="InterPro" id="IPR012893">
    <property type="entry name" value="HipA-like_C"/>
</dbReference>